<dbReference type="Proteomes" id="UP000217785">
    <property type="component" value="Unassembled WGS sequence"/>
</dbReference>
<gene>
    <name evidence="2" type="ORF">EFBL_0585</name>
</gene>
<keyword evidence="2" id="KW-0808">Transferase</keyword>
<keyword evidence="3" id="KW-1185">Reference proteome</keyword>
<dbReference type="OrthoDB" id="8538589at2"/>
<dbReference type="InterPro" id="IPR036568">
    <property type="entry name" value="GGCT-like_sf"/>
</dbReference>
<accession>A0A292YJ84</accession>
<protein>
    <submittedName>
        <fullName evidence="2">Gamma-glutamylcyclotransferase</fullName>
    </submittedName>
</protein>
<comment type="caution">
    <text evidence="2">The sequence shown here is derived from an EMBL/GenBank/DDBJ whole genome shotgun (WGS) entry which is preliminary data.</text>
</comment>
<dbReference type="Gene3D" id="3.10.490.10">
    <property type="entry name" value="Gamma-glutamyl cyclotransferase-like"/>
    <property type="match status" value="1"/>
</dbReference>
<evidence type="ECO:0000313" key="2">
    <source>
        <dbReference type="EMBL" id="GAX88971.1"/>
    </source>
</evidence>
<dbReference type="Pfam" id="PF06094">
    <property type="entry name" value="GGACT"/>
    <property type="match status" value="1"/>
</dbReference>
<dbReference type="CDD" id="cd06661">
    <property type="entry name" value="GGCT_like"/>
    <property type="match status" value="1"/>
</dbReference>
<dbReference type="InterPro" id="IPR013024">
    <property type="entry name" value="GGCT-like"/>
</dbReference>
<reference evidence="3" key="1">
    <citation type="submission" date="2017-07" db="EMBL/GenBank/DDBJ databases">
        <title>Draft genome sequence of Effusibacillus lacus strain skLN1.</title>
        <authorList>
            <person name="Watanabe M."/>
            <person name="Kojima H."/>
            <person name="Fukui M."/>
        </authorList>
    </citation>
    <scope>NUCLEOTIDE SEQUENCE [LARGE SCALE GENOMIC DNA]</scope>
    <source>
        <strain evidence="3">skLN1</strain>
    </source>
</reference>
<dbReference type="SUPFAM" id="SSF110857">
    <property type="entry name" value="Gamma-glutamyl cyclotransferase-like"/>
    <property type="match status" value="1"/>
</dbReference>
<dbReference type="EMBL" id="BDUF01000011">
    <property type="protein sequence ID" value="GAX88971.1"/>
    <property type="molecule type" value="Genomic_DNA"/>
</dbReference>
<dbReference type="RefSeq" id="WP_096180665.1">
    <property type="nucleotide sequence ID" value="NZ_BDUF01000011.1"/>
</dbReference>
<dbReference type="GO" id="GO:0016740">
    <property type="term" value="F:transferase activity"/>
    <property type="evidence" value="ECO:0007669"/>
    <property type="project" value="UniProtKB-KW"/>
</dbReference>
<feature type="domain" description="Gamma-glutamylcyclotransferase AIG2-like" evidence="1">
    <location>
        <begin position="4"/>
        <end position="137"/>
    </location>
</feature>
<dbReference type="AlphaFoldDB" id="A0A292YJ84"/>
<dbReference type="InterPro" id="IPR009288">
    <property type="entry name" value="AIG2-like_dom"/>
</dbReference>
<proteinExistence type="predicted"/>
<name>A0A292YJ84_9BACL</name>
<evidence type="ECO:0000259" key="1">
    <source>
        <dbReference type="Pfam" id="PF06094"/>
    </source>
</evidence>
<organism evidence="2 3">
    <name type="scientific">Effusibacillus lacus</name>
    <dbReference type="NCBI Taxonomy" id="1348429"/>
    <lineage>
        <taxon>Bacteria</taxon>
        <taxon>Bacillati</taxon>
        <taxon>Bacillota</taxon>
        <taxon>Bacilli</taxon>
        <taxon>Bacillales</taxon>
        <taxon>Alicyclobacillaceae</taxon>
        <taxon>Effusibacillus</taxon>
    </lineage>
</organism>
<sequence>MRYVFVYGTLRPGEMYHHLIGRYVRDVKPAFIRGKLYQLPEGYPALVLAKDLPGGMDSVDVRGELLGVDEQDKVLAILDELEDYYGPNDPRNLYERKSVTVLTRSGIPKECYIYVFVPGKLQWLEQNAMPIPRGDWVTWRRNR</sequence>
<evidence type="ECO:0000313" key="3">
    <source>
        <dbReference type="Proteomes" id="UP000217785"/>
    </source>
</evidence>